<evidence type="ECO:0000313" key="3">
    <source>
        <dbReference type="Proteomes" id="UP000297716"/>
    </source>
</evidence>
<feature type="transmembrane region" description="Helical" evidence="1">
    <location>
        <begin position="645"/>
        <end position="666"/>
    </location>
</feature>
<evidence type="ECO:0000256" key="1">
    <source>
        <dbReference type="SAM" id="Phobius"/>
    </source>
</evidence>
<accession>A0A4Z0YVR4</accession>
<keyword evidence="1" id="KW-0812">Transmembrane</keyword>
<dbReference type="Proteomes" id="UP000297716">
    <property type="component" value="Unassembled WGS sequence"/>
</dbReference>
<feature type="transmembrane region" description="Helical" evidence="1">
    <location>
        <begin position="66"/>
        <end position="88"/>
    </location>
</feature>
<sequence>MTVLQSSRLTPAENALASQTSFDRANSDHDDGPFQERCVALMTSENQHDLEYKKTEWRPRYLQHHCLWSSSILCVSLTIAVELLFWYSKKNHGLAKSDNSLHYLWTYGPTAILTAIGAIWTRIDYQAKMTAPWNRLTQGPAGAAKTLMLDYFSPLPPVSVVNATRNGDFGVAAAGTITLLWSLIIALSASLIDLTPTDNHQTSVPVDVTTRFKNDSMWLQAARSLSYYNMLGLQEANLTFPDGVSDGYCYERFAGRNIPSTTELHATVDGFSANLVCEESSYHVYPVSGTGPELYPYLNYTMATSDCEITSGWHGPSYKIETETYYSRFGTGSCRNSSDPDDQRITVTFASLKFGGVAEGLAPSDWPHTGADIAKSVSLLCRPTYSVRKIDVVKNGTDILSITPSLTPGPRTLGNIHAWDITRALLDSNNNSLTYSYSNSPSYKSQIFNAFDTAIDVDLNMYLVLGQLSRAPPSSTAILNASFLQDLVIRYYQTYTSFIANDLLIETVSTKSTGKAVMYQERLIVNGTATHAMAAILAVAALLFGVIVMTMPKVSVLACAPSSIFGVARLASHNDTLIHCLKGLGRSDSKTLAARLNGCSYMTTVQDGHPFHQAHFEITATDNLSQETVTELKNAPSINPALLQLWSRAGISFVVLGIIIALETTLRTSQRNHSIGVIPESPSYLNYSWTTVPTLLFTATGLIYGSIDSSMRKLTPYINLRRGSTFRGSLGLDLLDLGVPRMLVREIRTKSFASLSGTLAALIASLLAIFSSSLFVLINFPLASTVQLQVESSISNNSWATKSTIDPILIPSLILASNLSYPKFTYNNLVFPTLNLDFNSTINHGLVLNATIPAVRPKMDCSLHNGSSIAVGVFNHGLNINITETSCSPPSVLRLSKFGLESYDLGVVLGKGIIAGAANGYCASGHNLIQNQPYDVVYFWADIGKAPGPTVVSVSALVCNQFVEIVEVFASFIGADLTIDPGNPPVPNEPTAYNTTVVLTNGYDSYGSLPNGRSGMLDEFFSTLIASRYAIPYQYLRDESKSEIVKDAIIFQHSIIQSQTIDIGARVPPETTNTFAKGIAKNDAISYLANVTEAIGQVRVVQDVASTRILQALLATILGLSLVSWALMPQTRILPREPTSIASIMALLADGNIFGLLPTESQVIEEKDLDYLFSGMTFKMGCVKFVSLEEEERGSESEEKFSIFGVYLMEWQAIDKAKADLRKI</sequence>
<reference evidence="2 3" key="1">
    <citation type="submission" date="2019-03" db="EMBL/GenBank/DDBJ databases">
        <title>Draft genome sequence of Xylaria hypoxylon DSM 108379, a ubiquitous saprotrophic-parasitic fungi on hardwood.</title>
        <authorList>
            <person name="Buettner E."/>
            <person name="Leonhardt S."/>
            <person name="Gebauer A.M."/>
            <person name="Liers C."/>
            <person name="Hofrichter M."/>
            <person name="Kellner H."/>
        </authorList>
    </citation>
    <scope>NUCLEOTIDE SEQUENCE [LARGE SCALE GENOMIC DNA]</scope>
    <source>
        <strain evidence="2 3">DSM 108379</strain>
    </source>
</reference>
<feature type="transmembrane region" description="Helical" evidence="1">
    <location>
        <begin position="686"/>
        <end position="707"/>
    </location>
</feature>
<keyword evidence="3" id="KW-1185">Reference proteome</keyword>
<dbReference type="PANTHER" id="PTHR37544">
    <property type="entry name" value="SPRAY-RELATED"/>
    <property type="match status" value="1"/>
</dbReference>
<keyword evidence="1" id="KW-0472">Membrane</keyword>
<feature type="transmembrane region" description="Helical" evidence="1">
    <location>
        <begin position="100"/>
        <end position="120"/>
    </location>
</feature>
<dbReference type="STRING" id="37992.A0A4Z0YVR4"/>
<dbReference type="Pfam" id="PF11915">
    <property type="entry name" value="DUF3433"/>
    <property type="match status" value="2"/>
</dbReference>
<feature type="transmembrane region" description="Helical" evidence="1">
    <location>
        <begin position="752"/>
        <end position="778"/>
    </location>
</feature>
<keyword evidence="1" id="KW-1133">Transmembrane helix</keyword>
<feature type="transmembrane region" description="Helical" evidence="1">
    <location>
        <begin position="169"/>
        <end position="192"/>
    </location>
</feature>
<dbReference type="AlphaFoldDB" id="A0A4Z0YVR4"/>
<feature type="transmembrane region" description="Helical" evidence="1">
    <location>
        <begin position="529"/>
        <end position="548"/>
    </location>
</feature>
<dbReference type="InterPro" id="IPR021840">
    <property type="entry name" value="DUF3433"/>
</dbReference>
<organism evidence="2 3">
    <name type="scientific">Xylaria hypoxylon</name>
    <dbReference type="NCBI Taxonomy" id="37992"/>
    <lineage>
        <taxon>Eukaryota</taxon>
        <taxon>Fungi</taxon>
        <taxon>Dikarya</taxon>
        <taxon>Ascomycota</taxon>
        <taxon>Pezizomycotina</taxon>
        <taxon>Sordariomycetes</taxon>
        <taxon>Xylariomycetidae</taxon>
        <taxon>Xylariales</taxon>
        <taxon>Xylariaceae</taxon>
        <taxon>Xylaria</taxon>
    </lineage>
</organism>
<protein>
    <submittedName>
        <fullName evidence="2">Uncharacterized protein</fullName>
    </submittedName>
</protein>
<comment type="caution">
    <text evidence="2">The sequence shown here is derived from an EMBL/GenBank/DDBJ whole genome shotgun (WGS) entry which is preliminary data.</text>
</comment>
<evidence type="ECO:0000313" key="2">
    <source>
        <dbReference type="EMBL" id="TGJ88077.1"/>
    </source>
</evidence>
<gene>
    <name evidence="2" type="ORF">E0Z10_g621</name>
</gene>
<dbReference type="PANTHER" id="PTHR37544:SF3">
    <property type="entry name" value="SPRAY"/>
    <property type="match status" value="1"/>
</dbReference>
<dbReference type="EMBL" id="SKBN01000006">
    <property type="protein sequence ID" value="TGJ88077.1"/>
    <property type="molecule type" value="Genomic_DNA"/>
</dbReference>
<dbReference type="OrthoDB" id="5332281at2759"/>
<name>A0A4Z0YVR4_9PEZI</name>
<proteinExistence type="predicted"/>